<evidence type="ECO:0000256" key="3">
    <source>
        <dbReference type="ARBA" id="ARBA00022448"/>
    </source>
</evidence>
<comment type="caution">
    <text evidence="8">The sequence shown here is derived from an EMBL/GenBank/DDBJ whole genome shotgun (WGS) entry which is preliminary data.</text>
</comment>
<gene>
    <name evidence="8" type="ORF">ML536_00625</name>
</gene>
<dbReference type="Pfam" id="PF01297">
    <property type="entry name" value="ZnuA"/>
    <property type="match status" value="1"/>
</dbReference>
<evidence type="ECO:0000256" key="7">
    <source>
        <dbReference type="SAM" id="SignalP"/>
    </source>
</evidence>
<dbReference type="EMBL" id="JALAZD010000001">
    <property type="protein sequence ID" value="MCI0125322.1"/>
    <property type="molecule type" value="Genomic_DNA"/>
</dbReference>
<comment type="similarity">
    <text evidence="2 6">Belongs to the bacterial solute-binding protein 9 family.</text>
</comment>
<evidence type="ECO:0000256" key="1">
    <source>
        <dbReference type="ARBA" id="ARBA00004196"/>
    </source>
</evidence>
<dbReference type="PRINTS" id="PR00690">
    <property type="entry name" value="ADHESNFAMILY"/>
</dbReference>
<feature type="signal peptide" evidence="7">
    <location>
        <begin position="1"/>
        <end position="20"/>
    </location>
</feature>
<dbReference type="Proteomes" id="UP001156140">
    <property type="component" value="Unassembled WGS sequence"/>
</dbReference>
<keyword evidence="3 6" id="KW-0813">Transport</keyword>
<comment type="subcellular location">
    <subcellularLocation>
        <location evidence="1">Cell envelope</location>
    </subcellularLocation>
</comment>
<organism evidence="8 9">
    <name type="scientific">Paradevosia shaoguanensis</name>
    <dbReference type="NCBI Taxonomy" id="1335043"/>
    <lineage>
        <taxon>Bacteria</taxon>
        <taxon>Pseudomonadati</taxon>
        <taxon>Pseudomonadota</taxon>
        <taxon>Alphaproteobacteria</taxon>
        <taxon>Hyphomicrobiales</taxon>
        <taxon>Devosiaceae</taxon>
        <taxon>Paradevosia</taxon>
    </lineage>
</organism>
<dbReference type="CDD" id="cd01137">
    <property type="entry name" value="PsaA"/>
    <property type="match status" value="1"/>
</dbReference>
<keyword evidence="5 7" id="KW-0732">Signal</keyword>
<dbReference type="GO" id="GO:0030001">
    <property type="term" value="P:metal ion transport"/>
    <property type="evidence" value="ECO:0007669"/>
    <property type="project" value="InterPro"/>
</dbReference>
<keyword evidence="4" id="KW-0479">Metal-binding</keyword>
<dbReference type="InterPro" id="IPR050492">
    <property type="entry name" value="Bact_metal-bind_prot9"/>
</dbReference>
<keyword evidence="9" id="KW-1185">Reference proteome</keyword>
<protein>
    <submittedName>
        <fullName evidence="8">Metal ABC transporter substrate-binding protein</fullName>
    </submittedName>
</protein>
<accession>A0AA41U9U4</accession>
<dbReference type="InterPro" id="IPR006129">
    <property type="entry name" value="AdhesinB"/>
</dbReference>
<feature type="chain" id="PRO_5041292431" evidence="7">
    <location>
        <begin position="21"/>
        <end position="293"/>
    </location>
</feature>
<evidence type="ECO:0000256" key="6">
    <source>
        <dbReference type="RuleBase" id="RU003512"/>
    </source>
</evidence>
<evidence type="ECO:0000313" key="9">
    <source>
        <dbReference type="Proteomes" id="UP001156140"/>
    </source>
</evidence>
<reference evidence="8" key="1">
    <citation type="submission" date="2022-03" db="EMBL/GenBank/DDBJ databases">
        <title>The complete genome sequence of a Methyloterrigena soli.</title>
        <authorList>
            <person name="Zi Z."/>
        </authorList>
    </citation>
    <scope>NUCLEOTIDE SEQUENCE</scope>
    <source>
        <strain evidence="8">M48</strain>
    </source>
</reference>
<name>A0AA41U9U4_9HYPH</name>
<dbReference type="GO" id="GO:0007155">
    <property type="term" value="P:cell adhesion"/>
    <property type="evidence" value="ECO:0007669"/>
    <property type="project" value="InterPro"/>
</dbReference>
<dbReference type="Gene3D" id="3.40.50.1980">
    <property type="entry name" value="Nitrogenase molybdenum iron protein domain"/>
    <property type="match status" value="2"/>
</dbReference>
<dbReference type="SUPFAM" id="SSF53807">
    <property type="entry name" value="Helical backbone' metal receptor"/>
    <property type="match status" value="1"/>
</dbReference>
<sequence>MFARVLLVSTFALMTAPALAAPVNAVASFSILGDMVARVGGDRVALTTIVGPNADSHVYAPTPADAANVGKAQIFFVSGLGFEGWMDRLVEATGYKGKLVVASDGVSSRSMDEDGATITDPHAWQSLANGLIYVANIAKGLCEVDAEGCPVYEANAKAYSDEISALDAEVKAQIATVPEDKRKVITTHDAFGYFGAAYGVRFEAPEGVSTESEASATDVAKLIEQIRKDGVSALFVENMSDGRLVEQIGRETGVKLGGELYADALSTKDEGAGTYLDMFRHNVALLVPAMKGE</sequence>
<dbReference type="RefSeq" id="WP_281734591.1">
    <property type="nucleotide sequence ID" value="NZ_JAKETQ010000001.1"/>
</dbReference>
<evidence type="ECO:0000313" key="8">
    <source>
        <dbReference type="EMBL" id="MCI0125322.1"/>
    </source>
</evidence>
<dbReference type="GO" id="GO:0030313">
    <property type="term" value="C:cell envelope"/>
    <property type="evidence" value="ECO:0007669"/>
    <property type="project" value="UniProtKB-SubCell"/>
</dbReference>
<dbReference type="PRINTS" id="PR00691">
    <property type="entry name" value="ADHESINB"/>
</dbReference>
<evidence type="ECO:0000256" key="2">
    <source>
        <dbReference type="ARBA" id="ARBA00011028"/>
    </source>
</evidence>
<evidence type="ECO:0000256" key="5">
    <source>
        <dbReference type="ARBA" id="ARBA00022729"/>
    </source>
</evidence>
<dbReference type="PANTHER" id="PTHR42953">
    <property type="entry name" value="HIGH-AFFINITY ZINC UPTAKE SYSTEM PROTEIN ZNUA-RELATED"/>
    <property type="match status" value="1"/>
</dbReference>
<dbReference type="PANTHER" id="PTHR42953:SF1">
    <property type="entry name" value="METAL-BINDING PROTEIN HI_0362-RELATED"/>
    <property type="match status" value="1"/>
</dbReference>
<dbReference type="InterPro" id="IPR006128">
    <property type="entry name" value="Lipoprotein_PsaA-like"/>
</dbReference>
<dbReference type="AlphaFoldDB" id="A0AA41U9U4"/>
<dbReference type="GO" id="GO:0046872">
    <property type="term" value="F:metal ion binding"/>
    <property type="evidence" value="ECO:0007669"/>
    <property type="project" value="UniProtKB-KW"/>
</dbReference>
<evidence type="ECO:0000256" key="4">
    <source>
        <dbReference type="ARBA" id="ARBA00022723"/>
    </source>
</evidence>
<dbReference type="InterPro" id="IPR006127">
    <property type="entry name" value="ZnuA-like"/>
</dbReference>
<proteinExistence type="inferred from homology"/>